<dbReference type="Proteomes" id="UP000714275">
    <property type="component" value="Unassembled WGS sequence"/>
</dbReference>
<dbReference type="AlphaFoldDB" id="A0A9P6ZRH9"/>
<proteinExistence type="predicted"/>
<evidence type="ECO:0000313" key="2">
    <source>
        <dbReference type="EMBL" id="KAG1775153.1"/>
    </source>
</evidence>
<name>A0A9P6ZRH9_9AGAM</name>
<comment type="caution">
    <text evidence="2">The sequence shown here is derived from an EMBL/GenBank/DDBJ whole genome shotgun (WGS) entry which is preliminary data.</text>
</comment>
<gene>
    <name evidence="2" type="ORF">EV702DRAFT_1199479</name>
</gene>
<keyword evidence="1" id="KW-1133">Transmembrane helix</keyword>
<evidence type="ECO:0000256" key="1">
    <source>
        <dbReference type="SAM" id="Phobius"/>
    </source>
</evidence>
<protein>
    <submittedName>
        <fullName evidence="2">Uncharacterized protein</fullName>
    </submittedName>
</protein>
<accession>A0A9P6ZRH9</accession>
<keyword evidence="3" id="KW-1185">Reference proteome</keyword>
<reference evidence="2" key="1">
    <citation type="journal article" date="2020" name="New Phytol.">
        <title>Comparative genomics reveals dynamic genome evolution in host specialist ectomycorrhizal fungi.</title>
        <authorList>
            <person name="Lofgren L.A."/>
            <person name="Nguyen N.H."/>
            <person name="Vilgalys R."/>
            <person name="Ruytinx J."/>
            <person name="Liao H.L."/>
            <person name="Branco S."/>
            <person name="Kuo A."/>
            <person name="LaButti K."/>
            <person name="Lipzen A."/>
            <person name="Andreopoulos W."/>
            <person name="Pangilinan J."/>
            <person name="Riley R."/>
            <person name="Hundley H."/>
            <person name="Na H."/>
            <person name="Barry K."/>
            <person name="Grigoriev I.V."/>
            <person name="Stajich J.E."/>
            <person name="Kennedy P.G."/>
        </authorList>
    </citation>
    <scope>NUCLEOTIDE SEQUENCE</scope>
    <source>
        <strain evidence="2">DOB743</strain>
    </source>
</reference>
<keyword evidence="1" id="KW-0812">Transmembrane</keyword>
<organism evidence="2 3">
    <name type="scientific">Suillus placidus</name>
    <dbReference type="NCBI Taxonomy" id="48579"/>
    <lineage>
        <taxon>Eukaryota</taxon>
        <taxon>Fungi</taxon>
        <taxon>Dikarya</taxon>
        <taxon>Basidiomycota</taxon>
        <taxon>Agaricomycotina</taxon>
        <taxon>Agaricomycetes</taxon>
        <taxon>Agaricomycetidae</taxon>
        <taxon>Boletales</taxon>
        <taxon>Suillineae</taxon>
        <taxon>Suillaceae</taxon>
        <taxon>Suillus</taxon>
    </lineage>
</organism>
<keyword evidence="1" id="KW-0472">Membrane</keyword>
<sequence length="628" mass="70189">MAAPVMASTYLLSEYYPNTGGNCETAAKVNQVINVIAGLLSAAVSSTLSGMQANPVDLTNVLLLQLLQADQATVNNGQTAVTLSTLSPNYSSSHVWAHMLLQIALLLFSLSLCLNSWGTNIPAFGIMVVFYLGTFILSVWRLESPLKIPGTGLVQAICKTRLSSGLAPNEFTKLSAVKWIIEKSTDPKVVEAAVTMIPLVQWLLMKDASVAFARLRDNIKACRDTEELYLKYGNTMAYLCSQPMKICPNLVQKEDGAWNLWGGRRRFIRDAFKNSRDAYRQSTLVPAAGDSQRKYKAGVRTGLRTMVVHGLDCRLSLPDEKELIWKDYDWLVDYLHHSATTRPTDTTDNETLGDALLALSAMPKLGNPDKQSSYIRSLIRCMASPRHHRVRHARNELAFITNDSMPQGVNAELMDELSRALLTAVRPNDDQTTHGTGADDSCRSYSYNGYLHLICALTRKDEWCQRLTRDDHLAHCISLVDRVCRKHYSEARFYLLVILWGMKSSGKYFPVSPAERRRLLITNAWEYKGNLLKDDDDYLDEIPTFVTATGHMTASDDGVPREWFADLAAKVHRVLVKLQERQAILVNDGVARAKINAAIPHVRGLHDDLVRMVEQWNASQRNDGASRS</sequence>
<dbReference type="EMBL" id="JABBWD010000035">
    <property type="protein sequence ID" value="KAG1775153.1"/>
    <property type="molecule type" value="Genomic_DNA"/>
</dbReference>
<feature type="transmembrane region" description="Helical" evidence="1">
    <location>
        <begin position="95"/>
        <end position="114"/>
    </location>
</feature>
<dbReference type="OrthoDB" id="2690869at2759"/>
<evidence type="ECO:0000313" key="3">
    <source>
        <dbReference type="Proteomes" id="UP000714275"/>
    </source>
</evidence>
<feature type="transmembrane region" description="Helical" evidence="1">
    <location>
        <begin position="121"/>
        <end position="140"/>
    </location>
</feature>